<dbReference type="Proteomes" id="UP001374599">
    <property type="component" value="Unassembled WGS sequence"/>
</dbReference>
<gene>
    <name evidence="1" type="ORF">AN2V17_23120</name>
</gene>
<protein>
    <submittedName>
        <fullName evidence="1">Glycine betaine ABC transporter substrate-binding protein</fullName>
    </submittedName>
</protein>
<organism evidence="1 2">
    <name type="scientific">Vallitalea maricola</name>
    <dbReference type="NCBI Taxonomy" id="3074433"/>
    <lineage>
        <taxon>Bacteria</taxon>
        <taxon>Bacillati</taxon>
        <taxon>Bacillota</taxon>
        <taxon>Clostridia</taxon>
        <taxon>Lachnospirales</taxon>
        <taxon>Vallitaleaceae</taxon>
        <taxon>Vallitalea</taxon>
    </lineage>
</organism>
<evidence type="ECO:0000313" key="1">
    <source>
        <dbReference type="EMBL" id="GMQ63079.1"/>
    </source>
</evidence>
<proteinExistence type="predicted"/>
<sequence length="285" mass="32949">MKRLLIIILCLLLLVSCTRSEKEDKDISEDVDIRIGCTTYPSSYAQAVLLNEIVNRKGYTSKIIVNDTDTIWDNLGKGKIDVLLSGWVPTIDTGRKAKLESLIKDLGTNCRNLSNGIYVPSYTLTGFLCELEDYKEKFSNTIYVCRESNIIIEETKNMLQKYGMEYNIKEVDYKELDTLIKKSIDNKEWIAVALWTPNGTINKFGLRQLRDTKNIFTNNIDTHTIVRSEYTNPELLNILDNYFLRTGELNELINVLDENDQEKKIVNTWLDNNLQILNRLIYKPN</sequence>
<reference evidence="1" key="1">
    <citation type="submission" date="2023-09" db="EMBL/GenBank/DDBJ databases">
        <title>Vallitalea sediminicola and Vallitalea maricola sp. nov., anaerobic bacteria isolated from marine sediment.</title>
        <authorList>
            <person name="Hirano S."/>
            <person name="Maeda A."/>
            <person name="Terahara T."/>
            <person name="Mori K."/>
            <person name="Hamada M."/>
            <person name="Matsumoto R."/>
            <person name="Kobayashi T."/>
        </authorList>
    </citation>
    <scope>NUCLEOTIDE SEQUENCE</scope>
    <source>
        <strain evidence="1">AN17-2</strain>
    </source>
</reference>
<dbReference type="EMBL" id="BTPU01000035">
    <property type="protein sequence ID" value="GMQ63079.1"/>
    <property type="molecule type" value="Genomic_DNA"/>
</dbReference>
<evidence type="ECO:0000313" key="2">
    <source>
        <dbReference type="Proteomes" id="UP001374599"/>
    </source>
</evidence>
<name>A0ACB5UJF4_9FIRM</name>
<accession>A0ACB5UJF4</accession>
<comment type="caution">
    <text evidence="1">The sequence shown here is derived from an EMBL/GenBank/DDBJ whole genome shotgun (WGS) entry which is preliminary data.</text>
</comment>
<keyword evidence="2" id="KW-1185">Reference proteome</keyword>